<dbReference type="KEGG" id="mrub:DEO27_010445"/>
<dbReference type="AlphaFoldDB" id="A0A5C1HWZ0"/>
<proteinExistence type="predicted"/>
<dbReference type="Gene3D" id="2.40.170.20">
    <property type="entry name" value="TonB-dependent receptor, beta-barrel domain"/>
    <property type="match status" value="1"/>
</dbReference>
<accession>A0A5C1HWZ0</accession>
<dbReference type="Proteomes" id="UP000251402">
    <property type="component" value="Chromosome"/>
</dbReference>
<evidence type="ECO:0000256" key="1">
    <source>
        <dbReference type="ARBA" id="ARBA00004442"/>
    </source>
</evidence>
<evidence type="ECO:0000313" key="8">
    <source>
        <dbReference type="Proteomes" id="UP000251402"/>
    </source>
</evidence>
<dbReference type="InterPro" id="IPR036942">
    <property type="entry name" value="Beta-barrel_TonB_sf"/>
</dbReference>
<dbReference type="Pfam" id="PF13620">
    <property type="entry name" value="CarboxypepD_reg"/>
    <property type="match status" value="1"/>
</dbReference>
<evidence type="ECO:0000259" key="6">
    <source>
        <dbReference type="Pfam" id="PF14905"/>
    </source>
</evidence>
<feature type="domain" description="Outer membrane protein beta-barrel" evidence="6">
    <location>
        <begin position="383"/>
        <end position="791"/>
    </location>
</feature>
<sequence>MKHRFMLLQLFVLTICQSFAQTGNGKITGLILDTQNKALPGATVTLQNEKDTTTAIIRIAETTGSFTFKNLAQSSYRINCNYIGFQTYSINHLIIDGKQQTIRLPAIILKISGDHSLKEVAIIAKKPLIEQKTDRTVVNVDAMISAAGGNTMDALSKSPGVIVDANDNISLNGKNNVLVLVDDRPTYLSGAELSAYLRSLPVGTVDKLELISTPPARYDASGGAVINIILKKNKIAGFNGNINVGFNQGVYSRSNDALNVNFRTTKFNLFSSLSYSFDQNFSQETFSRYFYNAGGLLNSATLQDSYYKYRSVGWNGRLGMDVFASPNTTLGFVLTGNTRPKTDLLNYTSRRFNDNMLLDSIGRGYTNGKYKGQNGGINLNITHKFDQTGRQLTANLDYLHFLNDADQLSPFAFYQADGSLSSSQRYRFLQPSNINIFSGKADYTYPSEKKTEFDAGIKYSRVATDNQLQWFNQEQSGFTPDYGKTNHFRYSENINAAYVSFKKEWKHWGVQTGLRIENTNASGHQFKNPAIPDSSFSKNYTHVFPTIYLSYKLDNAGNNTLVLSYSERIRRPGYQQLNPFLFYHDQFTYTSGNPNVSPYYNRYFDLKYSYKQYIGITAGYGIGNNESQSLTTVSDNVFITRPYNFINNRTYSLIPYFSFEPAHWWNFRINAVLLYILNKGNAEGVVIRQNTNVHEIEISNELQSGHSWSAEIDGFFPGKQTFGQSRGDKAGYNISGGIRKSVLNGQGSISINANDIFHTLNFSTQTIGINQVNAFSNRSTDSRRIGISFAYRFGKAVNARKRNDSSSAEDEKGRTN</sequence>
<feature type="chain" id="PRO_5023042567" evidence="4">
    <location>
        <begin position="21"/>
        <end position="816"/>
    </location>
</feature>
<dbReference type="SUPFAM" id="SSF56935">
    <property type="entry name" value="Porins"/>
    <property type="match status" value="1"/>
</dbReference>
<dbReference type="Pfam" id="PF07715">
    <property type="entry name" value="Plug"/>
    <property type="match status" value="1"/>
</dbReference>
<evidence type="ECO:0000256" key="4">
    <source>
        <dbReference type="SAM" id="SignalP"/>
    </source>
</evidence>
<dbReference type="Gene3D" id="2.170.130.10">
    <property type="entry name" value="TonB-dependent receptor, plug domain"/>
    <property type="match status" value="1"/>
</dbReference>
<comment type="subcellular location">
    <subcellularLocation>
        <location evidence="1">Cell outer membrane</location>
    </subcellularLocation>
</comment>
<dbReference type="EMBL" id="CP043450">
    <property type="protein sequence ID" value="QEM10426.1"/>
    <property type="molecule type" value="Genomic_DNA"/>
</dbReference>
<keyword evidence="8" id="KW-1185">Reference proteome</keyword>
<dbReference type="Gene3D" id="2.60.40.1120">
    <property type="entry name" value="Carboxypeptidase-like, regulatory domain"/>
    <property type="match status" value="1"/>
</dbReference>
<dbReference type="OrthoDB" id="606851at2"/>
<gene>
    <name evidence="7" type="ORF">DEO27_010445</name>
</gene>
<dbReference type="Pfam" id="PF14905">
    <property type="entry name" value="OMP_b-brl_3"/>
    <property type="match status" value="1"/>
</dbReference>
<keyword evidence="4" id="KW-0732">Signal</keyword>
<evidence type="ECO:0000256" key="3">
    <source>
        <dbReference type="ARBA" id="ARBA00023237"/>
    </source>
</evidence>
<feature type="domain" description="TonB-dependent receptor plug" evidence="5">
    <location>
        <begin position="130"/>
        <end position="221"/>
    </location>
</feature>
<organism evidence="7 8">
    <name type="scientific">Mucilaginibacter rubeus</name>
    <dbReference type="NCBI Taxonomy" id="2027860"/>
    <lineage>
        <taxon>Bacteria</taxon>
        <taxon>Pseudomonadati</taxon>
        <taxon>Bacteroidota</taxon>
        <taxon>Sphingobacteriia</taxon>
        <taxon>Sphingobacteriales</taxon>
        <taxon>Sphingobacteriaceae</taxon>
        <taxon>Mucilaginibacter</taxon>
    </lineage>
</organism>
<keyword evidence="2" id="KW-0472">Membrane</keyword>
<reference evidence="7" key="1">
    <citation type="submission" date="2019-08" db="EMBL/GenBank/DDBJ databases">
        <title>Comparative genome analysis confer to the adaptation heavy metal polluted environment.</title>
        <authorList>
            <person name="Li Y."/>
        </authorList>
    </citation>
    <scope>NUCLEOTIDE SEQUENCE [LARGE SCALE GENOMIC DNA]</scope>
    <source>
        <strain evidence="7">P1</strain>
    </source>
</reference>
<protein>
    <submittedName>
        <fullName evidence="7">Outer membrane beta-barrel protein</fullName>
    </submittedName>
</protein>
<name>A0A5C1HWZ0_9SPHI</name>
<dbReference type="InterPro" id="IPR013784">
    <property type="entry name" value="Carb-bd-like_fold"/>
</dbReference>
<feature type="signal peptide" evidence="4">
    <location>
        <begin position="1"/>
        <end position="20"/>
    </location>
</feature>
<dbReference type="InterPro" id="IPR041700">
    <property type="entry name" value="OMP_b-brl_3"/>
</dbReference>
<dbReference type="InterPro" id="IPR037066">
    <property type="entry name" value="Plug_dom_sf"/>
</dbReference>
<evidence type="ECO:0000259" key="5">
    <source>
        <dbReference type="Pfam" id="PF07715"/>
    </source>
</evidence>
<evidence type="ECO:0000256" key="2">
    <source>
        <dbReference type="ARBA" id="ARBA00023136"/>
    </source>
</evidence>
<dbReference type="InterPro" id="IPR012910">
    <property type="entry name" value="Plug_dom"/>
</dbReference>
<evidence type="ECO:0000313" key="7">
    <source>
        <dbReference type="EMBL" id="QEM10426.1"/>
    </source>
</evidence>
<dbReference type="GO" id="GO:0030246">
    <property type="term" value="F:carbohydrate binding"/>
    <property type="evidence" value="ECO:0007669"/>
    <property type="project" value="InterPro"/>
</dbReference>
<dbReference type="GO" id="GO:0009279">
    <property type="term" value="C:cell outer membrane"/>
    <property type="evidence" value="ECO:0007669"/>
    <property type="project" value="UniProtKB-SubCell"/>
</dbReference>
<keyword evidence="3" id="KW-0998">Cell outer membrane</keyword>
<dbReference type="SUPFAM" id="SSF49452">
    <property type="entry name" value="Starch-binding domain-like"/>
    <property type="match status" value="1"/>
</dbReference>